<evidence type="ECO:0000313" key="4">
    <source>
        <dbReference type="Proteomes" id="UP000275137"/>
    </source>
</evidence>
<evidence type="ECO:0000256" key="2">
    <source>
        <dbReference type="SAM" id="Phobius"/>
    </source>
</evidence>
<keyword evidence="4" id="KW-1185">Reference proteome</keyword>
<proteinExistence type="predicted"/>
<keyword evidence="2" id="KW-0812">Transmembrane</keyword>
<keyword evidence="2" id="KW-1133">Transmembrane helix</keyword>
<sequence>MITAHINHCKRRSQHGQAMVEYAILLVVAFLFMFGAAELTSAGFNSYKTSEGAKAGAVEYVGLLNVFGGSLSKLNQKIEDIDRSGGSLDQLEDDTPQDLDGNGTNDELERYLTVLEAELGPLTVEIIDDLLNGLHEDLLPLLPSNIYNLKVELLKTKKAALLLAANPIELADHDPATSNLISSPQCVGDDYDDGLGNRFVDPNRYLERYIEGESTLIYLFNPLPIDIESCMGVDDARDGLSRISILVGGYYDRDNPDLNVPGLPKLNQAMYSQYVKVCLEGNDYALDQACSNGMLLLKPPGKLCLSDDADSEGCPDSYNDADRPITGYYFFGGDTTPELAATFRPTFQIECNNEGFTSDLVMTESCLVGPLFSLRIHTRYRYVFDSFVPFGAAEMNDESLIPYYYNPGRMGKSGSNNLVGAAGSELGPVGDTGLPTIKPFRDFRGCHEVDLSTNQISACN</sequence>
<evidence type="ECO:0000313" key="3">
    <source>
        <dbReference type="EMBL" id="ROH85324.1"/>
    </source>
</evidence>
<organism evidence="3 4">
    <name type="scientific">Pseudomethylobacillus aquaticus</name>
    <dbReference type="NCBI Taxonomy" id="2676064"/>
    <lineage>
        <taxon>Bacteria</taxon>
        <taxon>Pseudomonadati</taxon>
        <taxon>Pseudomonadota</taxon>
        <taxon>Betaproteobacteria</taxon>
        <taxon>Nitrosomonadales</taxon>
        <taxon>Methylophilaceae</taxon>
        <taxon>Pseudomethylobacillus</taxon>
    </lineage>
</organism>
<dbReference type="AlphaFoldDB" id="A0A3N0UYH4"/>
<keyword evidence="2" id="KW-0472">Membrane</keyword>
<protein>
    <submittedName>
        <fullName evidence="3">Pilus assembly protein</fullName>
    </submittedName>
</protein>
<reference evidence="3 4" key="1">
    <citation type="submission" date="2018-10" db="EMBL/GenBank/DDBJ databases">
        <authorList>
            <person name="Chen W.-M."/>
        </authorList>
    </citation>
    <scope>NUCLEOTIDE SEQUENCE [LARGE SCALE GENOMIC DNA]</scope>
    <source>
        <strain evidence="3 4">H-5</strain>
    </source>
</reference>
<gene>
    <name evidence="3" type="ORF">ED236_10745</name>
</gene>
<feature type="region of interest" description="Disordered" evidence="1">
    <location>
        <begin position="85"/>
        <end position="104"/>
    </location>
</feature>
<dbReference type="Proteomes" id="UP000275137">
    <property type="component" value="Unassembled WGS sequence"/>
</dbReference>
<name>A0A3N0UYH4_9PROT</name>
<comment type="caution">
    <text evidence="3">The sequence shown here is derived from an EMBL/GenBank/DDBJ whole genome shotgun (WGS) entry which is preliminary data.</text>
</comment>
<feature type="transmembrane region" description="Helical" evidence="2">
    <location>
        <begin position="20"/>
        <end position="37"/>
    </location>
</feature>
<accession>A0A3N0UYH4</accession>
<dbReference type="EMBL" id="RJVP01000006">
    <property type="protein sequence ID" value="ROH85324.1"/>
    <property type="molecule type" value="Genomic_DNA"/>
</dbReference>
<evidence type="ECO:0000256" key="1">
    <source>
        <dbReference type="SAM" id="MobiDB-lite"/>
    </source>
</evidence>
<dbReference type="RefSeq" id="WP_123237978.1">
    <property type="nucleotide sequence ID" value="NZ_RJVP01000006.1"/>
</dbReference>